<reference evidence="5 6" key="1">
    <citation type="submission" date="2019-04" db="EMBL/GenBank/DDBJ databases">
        <title>Microbes associate with the intestines of laboratory mice.</title>
        <authorList>
            <person name="Navarre W."/>
            <person name="Wong E."/>
            <person name="Huang K."/>
            <person name="Tropini C."/>
            <person name="Ng K."/>
            <person name="Yu B."/>
        </authorList>
    </citation>
    <scope>NUCLEOTIDE SEQUENCE [LARGE SCALE GENOMIC DNA]</scope>
    <source>
        <strain evidence="5 6">NM07_P-09</strain>
    </source>
</reference>
<comment type="caution">
    <text evidence="5">The sequence shown here is derived from an EMBL/GenBank/DDBJ whole genome shotgun (WGS) entry which is preliminary data.</text>
</comment>
<comment type="cofactor">
    <cofactor evidence="1">
        <name>thiamine diphosphate</name>
        <dbReference type="ChEBI" id="CHEBI:58937"/>
    </cofactor>
</comment>
<feature type="domain" description="Transketolase-like pyrimidine-binding" evidence="4">
    <location>
        <begin position="13"/>
        <end position="179"/>
    </location>
</feature>
<dbReference type="InterPro" id="IPR009014">
    <property type="entry name" value="Transketo_C/PFOR_II"/>
</dbReference>
<dbReference type="Pfam" id="PF02779">
    <property type="entry name" value="Transket_pyr"/>
    <property type="match status" value="1"/>
</dbReference>
<proteinExistence type="inferred from homology"/>
<dbReference type="Pfam" id="PF02780">
    <property type="entry name" value="Transketolase_C"/>
    <property type="match status" value="1"/>
</dbReference>
<dbReference type="InterPro" id="IPR051157">
    <property type="entry name" value="PDH/Transketolase"/>
</dbReference>
<dbReference type="OrthoDB" id="8732661at2"/>
<dbReference type="InterPro" id="IPR029061">
    <property type="entry name" value="THDP-binding"/>
</dbReference>
<keyword evidence="6" id="KW-1185">Reference proteome</keyword>
<dbReference type="AlphaFoldDB" id="A0A4S2F280"/>
<dbReference type="SMART" id="SM00861">
    <property type="entry name" value="Transket_pyr"/>
    <property type="match status" value="1"/>
</dbReference>
<dbReference type="Gene3D" id="3.40.50.970">
    <property type="match status" value="1"/>
</dbReference>
<dbReference type="SUPFAM" id="SSF52922">
    <property type="entry name" value="TK C-terminal domain-like"/>
    <property type="match status" value="1"/>
</dbReference>
<dbReference type="EMBL" id="SRYE01000001">
    <property type="protein sequence ID" value="TGY63049.1"/>
    <property type="molecule type" value="Genomic_DNA"/>
</dbReference>
<dbReference type="InterPro" id="IPR033248">
    <property type="entry name" value="Transketolase_C"/>
</dbReference>
<gene>
    <name evidence="5" type="ORF">E5334_00570</name>
</gene>
<name>A0A4S2F280_9ACTN</name>
<evidence type="ECO:0000313" key="5">
    <source>
        <dbReference type="EMBL" id="TGY63049.1"/>
    </source>
</evidence>
<evidence type="ECO:0000259" key="4">
    <source>
        <dbReference type="SMART" id="SM00861"/>
    </source>
</evidence>
<dbReference type="GO" id="GO:0000287">
    <property type="term" value="F:magnesium ion binding"/>
    <property type="evidence" value="ECO:0007669"/>
    <property type="project" value="UniProtKB-ARBA"/>
</dbReference>
<dbReference type="CDD" id="cd07033">
    <property type="entry name" value="TPP_PYR_DXS_TK_like"/>
    <property type="match status" value="1"/>
</dbReference>
<organism evidence="5 6">
    <name type="scientific">Muricaecibacterium torontonense</name>
    <dbReference type="NCBI Taxonomy" id="3032871"/>
    <lineage>
        <taxon>Bacteria</taxon>
        <taxon>Bacillati</taxon>
        <taxon>Actinomycetota</taxon>
        <taxon>Coriobacteriia</taxon>
        <taxon>Coriobacteriales</taxon>
        <taxon>Atopobiaceae</taxon>
        <taxon>Muricaecibacterium</taxon>
    </lineage>
</organism>
<accession>A0A4S2F280</accession>
<dbReference type="PANTHER" id="PTHR43825:SF1">
    <property type="entry name" value="TRANSKETOLASE-LIKE PYRIMIDINE-BINDING DOMAIN-CONTAINING PROTEIN"/>
    <property type="match status" value="1"/>
</dbReference>
<evidence type="ECO:0000256" key="2">
    <source>
        <dbReference type="ARBA" id="ARBA00007131"/>
    </source>
</evidence>
<dbReference type="FunFam" id="3.40.50.970:FF:000129">
    <property type="entry name" value="Transketolase"/>
    <property type="match status" value="1"/>
</dbReference>
<evidence type="ECO:0000256" key="3">
    <source>
        <dbReference type="ARBA" id="ARBA00023052"/>
    </source>
</evidence>
<comment type="similarity">
    <text evidence="2">Belongs to the transketolase family.</text>
</comment>
<sequence length="320" mass="33839">MFQLAQDRSQMGTELRAVVVSTLQDLMKENDRVVALEADLGGASGFTKIQASNPDRFVQCGIAEADMMGIAAGMSSEGFIPFTHTFGPFATRRCFDQVFLSGAYAGNTINIYGSDPGFAVATNGGTHTTYEDMGLMRTIPGAVVCDAADATQMEWIIRAFANLGAGVHYVRGNRKAVRDVYAPGSTFEMGKGNVLRSGSDVLIIAAGQLVSDALDAAETLEAQGISCEVIDMFCVKPLDVDLVVSETAGKKCVVTFENHGVIGGLGSAVAEVLAEKNLGVPLVRHGVVERFGQVGPASFLQKEYHLTADDLVNTVTEALA</sequence>
<dbReference type="PANTHER" id="PTHR43825">
    <property type="entry name" value="PYRUVATE DEHYDROGENASE E1 COMPONENT"/>
    <property type="match status" value="1"/>
</dbReference>
<evidence type="ECO:0000313" key="6">
    <source>
        <dbReference type="Proteomes" id="UP000310263"/>
    </source>
</evidence>
<keyword evidence="3" id="KW-0786">Thiamine pyrophosphate</keyword>
<dbReference type="Gene3D" id="3.40.50.920">
    <property type="match status" value="1"/>
</dbReference>
<evidence type="ECO:0000256" key="1">
    <source>
        <dbReference type="ARBA" id="ARBA00001964"/>
    </source>
</evidence>
<dbReference type="InterPro" id="IPR005475">
    <property type="entry name" value="Transketolase-like_Pyr-bd"/>
</dbReference>
<protein>
    <submittedName>
        <fullName evidence="5">Alpha-ketoacid dehydrogenase subunit beta</fullName>
    </submittedName>
</protein>
<dbReference type="SUPFAM" id="SSF52518">
    <property type="entry name" value="Thiamin diphosphate-binding fold (THDP-binding)"/>
    <property type="match status" value="1"/>
</dbReference>
<dbReference type="Proteomes" id="UP000310263">
    <property type="component" value="Unassembled WGS sequence"/>
</dbReference>
<dbReference type="RefSeq" id="WP_136011675.1">
    <property type="nucleotide sequence ID" value="NZ_SRYE01000001.1"/>
</dbReference>